<feature type="compositionally biased region" description="Pro residues" evidence="1">
    <location>
        <begin position="14"/>
        <end position="28"/>
    </location>
</feature>
<evidence type="ECO:0000313" key="3">
    <source>
        <dbReference type="Proteomes" id="UP001271007"/>
    </source>
</evidence>
<feature type="region of interest" description="Disordered" evidence="1">
    <location>
        <begin position="1"/>
        <end position="231"/>
    </location>
</feature>
<organism evidence="2 3">
    <name type="scientific">Extremus antarcticus</name>
    <dbReference type="NCBI Taxonomy" id="702011"/>
    <lineage>
        <taxon>Eukaryota</taxon>
        <taxon>Fungi</taxon>
        <taxon>Dikarya</taxon>
        <taxon>Ascomycota</taxon>
        <taxon>Pezizomycotina</taxon>
        <taxon>Dothideomycetes</taxon>
        <taxon>Dothideomycetidae</taxon>
        <taxon>Mycosphaerellales</taxon>
        <taxon>Extremaceae</taxon>
        <taxon>Extremus</taxon>
    </lineage>
</organism>
<feature type="compositionally biased region" description="Basic and acidic residues" evidence="1">
    <location>
        <begin position="196"/>
        <end position="206"/>
    </location>
</feature>
<feature type="compositionally biased region" description="Pro residues" evidence="1">
    <location>
        <begin position="46"/>
        <end position="57"/>
    </location>
</feature>
<sequence>MAAQEYYQGSGSQVPPPPPPFQPPPMQQAPPQQHIPRPSSQGSGMPPYPLSDAPPPYQAFSEQQRPQSQPPMQRIPQHNGYQPYNPGQQQNTETHQYPAEKPAQRPSALHNMYRPSEFTSSHPPPPQVMPGPPPYPPQQQTNGHAPFNGYAQSAAGYAPSSSGYFAPAGPGLSQLSQQPRPARRSSTSGYPTAQSSHRDRSRSRDRDRKHKHNHDRPPTDRKKSSSVNTFLGAGGGAIIGDLIFPGLGTIGGALLGGVGGHEYSKKRPSSTPSRAQNRRSANSNSGEYYEDDGRRGRKY</sequence>
<feature type="compositionally biased region" description="Polar residues" evidence="1">
    <location>
        <begin position="173"/>
        <end position="194"/>
    </location>
</feature>
<accession>A0AAJ0DA08</accession>
<evidence type="ECO:0000313" key="2">
    <source>
        <dbReference type="EMBL" id="KAK3049971.1"/>
    </source>
</evidence>
<keyword evidence="3" id="KW-1185">Reference proteome</keyword>
<feature type="compositionally biased region" description="Polar residues" evidence="1">
    <location>
        <begin position="269"/>
        <end position="286"/>
    </location>
</feature>
<comment type="caution">
    <text evidence="2">The sequence shown here is derived from an EMBL/GenBank/DDBJ whole genome shotgun (WGS) entry which is preliminary data.</text>
</comment>
<evidence type="ECO:0000256" key="1">
    <source>
        <dbReference type="SAM" id="MobiDB-lite"/>
    </source>
</evidence>
<feature type="compositionally biased region" description="Polar residues" evidence="1">
    <location>
        <begin position="79"/>
        <end position="95"/>
    </location>
</feature>
<feature type="compositionally biased region" description="Pro residues" evidence="1">
    <location>
        <begin position="122"/>
        <end position="137"/>
    </location>
</feature>
<feature type="compositionally biased region" description="Low complexity" evidence="1">
    <location>
        <begin position="149"/>
        <end position="164"/>
    </location>
</feature>
<dbReference type="Proteomes" id="UP001271007">
    <property type="component" value="Unassembled WGS sequence"/>
</dbReference>
<feature type="compositionally biased region" description="Low complexity" evidence="1">
    <location>
        <begin position="63"/>
        <end position="77"/>
    </location>
</feature>
<name>A0AAJ0DA08_9PEZI</name>
<dbReference type="EMBL" id="JAWDJX010000036">
    <property type="protein sequence ID" value="KAK3049971.1"/>
    <property type="molecule type" value="Genomic_DNA"/>
</dbReference>
<gene>
    <name evidence="2" type="ORF">LTR09_008891</name>
</gene>
<protein>
    <submittedName>
        <fullName evidence="2">Uncharacterized protein</fullName>
    </submittedName>
</protein>
<proteinExistence type="predicted"/>
<feature type="region of interest" description="Disordered" evidence="1">
    <location>
        <begin position="254"/>
        <end position="299"/>
    </location>
</feature>
<dbReference type="AlphaFoldDB" id="A0AAJ0DA08"/>
<reference evidence="2" key="1">
    <citation type="submission" date="2023-04" db="EMBL/GenBank/DDBJ databases">
        <title>Black Yeasts Isolated from many extreme environments.</title>
        <authorList>
            <person name="Coleine C."/>
            <person name="Stajich J.E."/>
            <person name="Selbmann L."/>
        </authorList>
    </citation>
    <scope>NUCLEOTIDE SEQUENCE</scope>
    <source>
        <strain evidence="2">CCFEE 5312</strain>
    </source>
</reference>